<reference evidence="2" key="1">
    <citation type="submission" date="2020-11" db="EMBL/GenBank/DDBJ databases">
        <title>Chlorella ohadii genome sequencing and assembly.</title>
        <authorList>
            <person name="Murik O."/>
            <person name="Treves H."/>
            <person name="Kedem I."/>
            <person name="Shotland Y."/>
            <person name="Kaplan A."/>
        </authorList>
    </citation>
    <scope>NUCLEOTIDE SEQUENCE</scope>
    <source>
        <strain evidence="2">1</strain>
    </source>
</reference>
<evidence type="ECO:0000313" key="3">
    <source>
        <dbReference type="Proteomes" id="UP001205105"/>
    </source>
</evidence>
<dbReference type="PANTHER" id="PTHR31871:SF1">
    <property type="entry name" value="HISTIDINE-TRNA LIGASE"/>
    <property type="match status" value="1"/>
</dbReference>
<gene>
    <name evidence="2" type="ORF">COHA_000540</name>
</gene>
<dbReference type="NCBIfam" id="TIGR01589">
    <property type="entry name" value="A_thal_3526"/>
    <property type="match status" value="1"/>
</dbReference>
<comment type="caution">
    <text evidence="2">The sequence shown here is derived from an EMBL/GenBank/DDBJ whole genome shotgun (WGS) entry which is preliminary data.</text>
</comment>
<evidence type="ECO:0000256" key="1">
    <source>
        <dbReference type="SAM" id="MobiDB-lite"/>
    </source>
</evidence>
<sequence>MVQNLIERCLQLYMTQNEVVSILQQQAKIEPSFTQLVWQKLEEQNLEFFRCYYTRLKLKSQIIMFNHLLEQQVAMVQKVQRGWDRGAGGEQFTVPQFASTTAGGIPLFQTSGGGQQAAAAAGDGAASGALLEGSGASGPDQQQQQQTDAQAAGGAAAGGVHADCGLHGDPLGAGLGDHQGPAQLLRVGSDHDLHSGLLEEDGPVHHDPLPALPRNFSMSDLLHHHEDGADGDTQMLEAAAAAPSTSAS</sequence>
<dbReference type="PANTHER" id="PTHR31871">
    <property type="entry name" value="OS02G0137100 PROTEIN"/>
    <property type="match status" value="1"/>
</dbReference>
<dbReference type="EMBL" id="JADXDR010000011">
    <property type="protein sequence ID" value="KAI7845999.1"/>
    <property type="molecule type" value="Genomic_DNA"/>
</dbReference>
<keyword evidence="3" id="KW-1185">Reference proteome</keyword>
<dbReference type="Pfam" id="PF09713">
    <property type="entry name" value="A_thal_3526"/>
    <property type="match status" value="1"/>
</dbReference>
<proteinExistence type="predicted"/>
<organism evidence="2 3">
    <name type="scientific">Chlorella ohadii</name>
    <dbReference type="NCBI Taxonomy" id="2649997"/>
    <lineage>
        <taxon>Eukaryota</taxon>
        <taxon>Viridiplantae</taxon>
        <taxon>Chlorophyta</taxon>
        <taxon>core chlorophytes</taxon>
        <taxon>Trebouxiophyceae</taxon>
        <taxon>Chlorellales</taxon>
        <taxon>Chlorellaceae</taxon>
        <taxon>Chlorella clade</taxon>
        <taxon>Chlorella</taxon>
    </lineage>
</organism>
<evidence type="ECO:0000313" key="2">
    <source>
        <dbReference type="EMBL" id="KAI7845999.1"/>
    </source>
</evidence>
<protein>
    <submittedName>
        <fullName evidence="2">Uncharacterized protein</fullName>
    </submittedName>
</protein>
<dbReference type="AlphaFoldDB" id="A0AAD5E2Y4"/>
<name>A0AAD5E2Y4_9CHLO</name>
<accession>A0AAD5E2Y4</accession>
<dbReference type="Proteomes" id="UP001205105">
    <property type="component" value="Unassembled WGS sequence"/>
</dbReference>
<feature type="region of interest" description="Disordered" evidence="1">
    <location>
        <begin position="130"/>
        <end position="158"/>
    </location>
</feature>
<feature type="compositionally biased region" description="Low complexity" evidence="1">
    <location>
        <begin position="130"/>
        <end position="154"/>
    </location>
</feature>
<dbReference type="InterPro" id="IPR006476">
    <property type="entry name" value="CHP01589_pln"/>
</dbReference>